<evidence type="ECO:0000313" key="3">
    <source>
        <dbReference type="EMBL" id="GAA4721942.1"/>
    </source>
</evidence>
<gene>
    <name evidence="3" type="ORF">GCM10023198_52940</name>
</gene>
<name>A0ABP8Y4X9_9MICO</name>
<feature type="coiled-coil region" evidence="1">
    <location>
        <begin position="267"/>
        <end position="294"/>
    </location>
</feature>
<dbReference type="Pfam" id="PF06259">
    <property type="entry name" value="Abhydrolase_8"/>
    <property type="match status" value="1"/>
</dbReference>
<evidence type="ECO:0000256" key="1">
    <source>
        <dbReference type="SAM" id="Coils"/>
    </source>
</evidence>
<protein>
    <recommendedName>
        <fullName evidence="2">DUF1023 domain-containing protein</fullName>
    </recommendedName>
</protein>
<feature type="domain" description="DUF1023" evidence="2">
    <location>
        <begin position="377"/>
        <end position="504"/>
    </location>
</feature>
<proteinExistence type="predicted"/>
<reference evidence="4" key="1">
    <citation type="journal article" date="2019" name="Int. J. Syst. Evol. Microbiol.">
        <title>The Global Catalogue of Microorganisms (GCM) 10K type strain sequencing project: providing services to taxonomists for standard genome sequencing and annotation.</title>
        <authorList>
            <consortium name="The Broad Institute Genomics Platform"/>
            <consortium name="The Broad Institute Genome Sequencing Center for Infectious Disease"/>
            <person name="Wu L."/>
            <person name="Ma J."/>
        </authorList>
    </citation>
    <scope>NUCLEOTIDE SEQUENCE [LARGE SCALE GENOMIC DNA]</scope>
    <source>
        <strain evidence="4">JCM 17975</strain>
    </source>
</reference>
<comment type="caution">
    <text evidence="3">The sequence shown here is derived from an EMBL/GenBank/DDBJ whole genome shotgun (WGS) entry which is preliminary data.</text>
</comment>
<organism evidence="3 4">
    <name type="scientific">Promicromonospora umidemergens</name>
    <dbReference type="NCBI Taxonomy" id="629679"/>
    <lineage>
        <taxon>Bacteria</taxon>
        <taxon>Bacillati</taxon>
        <taxon>Actinomycetota</taxon>
        <taxon>Actinomycetes</taxon>
        <taxon>Micrococcales</taxon>
        <taxon>Promicromonosporaceae</taxon>
        <taxon>Promicromonospora</taxon>
    </lineage>
</organism>
<dbReference type="Proteomes" id="UP001500843">
    <property type="component" value="Unassembled WGS sequence"/>
</dbReference>
<evidence type="ECO:0000313" key="4">
    <source>
        <dbReference type="Proteomes" id="UP001500843"/>
    </source>
</evidence>
<accession>A0ABP8Y4X9</accession>
<keyword evidence="1" id="KW-0175">Coiled coil</keyword>
<evidence type="ECO:0000259" key="2">
    <source>
        <dbReference type="Pfam" id="PF06259"/>
    </source>
</evidence>
<dbReference type="InterPro" id="IPR010427">
    <property type="entry name" value="DUF1023"/>
</dbReference>
<keyword evidence="4" id="KW-1185">Reference proteome</keyword>
<dbReference type="EMBL" id="BAABHM010000035">
    <property type="protein sequence ID" value="GAA4721942.1"/>
    <property type="molecule type" value="Genomic_DNA"/>
</dbReference>
<sequence>MVAVYVRVTDAGGLIDPSVFPQRSDALGLEWAQEQARVSRTMGQQAAESVQDVHSAWSRLPEYYQAPEADDLYRAMDPALGAASREQEKFSDAARYLDDYVDEVGVVKQRLANLEVEAGAFLARVRAANPGGVATMLLQELDTVDQNQDLIVRAQQVFAVLLEAEQRCADRIKALDEQIVPVARGLGPALTGRTGLFSSTGAWSPVGPPSVAEFAPTKTILDGLASEVREWWDTLTPEQRTALVAAMPMVIGNLNGVPVKFRADANRINLATEIDRLEAEKARIEEELRMAAMASRFSSARRQYVPDLRLAMELDRLQAAIDSYEQYRGLDKAQEQYDRHGLPVSPPRTTVELVAFDPNRSSIATYRGPYDEAGDVPDWVDNVAVHVPGTTTRMDDFNEIDTDVYNLYDAANRIKSAGSTAVFAWAGGEFPQNIPEAASASYSRDLGPKLRDFIHAIDVHPDSTLTAEAHSYGSAALGIAESEGLRVDRVMYVAGAGLGNDNTSVQDFPYTKDVPHYTQMARRDSVVGLIQGADAGELGHGASALRDPEVTRLETGYINAANWSEGDIESTGVFESHSSVYTKGSTSFNNIVGVITGTRVEAYAGDEILVTGGQLYNIDGIDAEGYEPRYLDVE</sequence>